<reference evidence="1 2" key="1">
    <citation type="submission" date="2022-12" db="EMBL/GenBank/DDBJ databases">
        <title>Chromosome-level genome of Tegillarca granosa.</title>
        <authorList>
            <person name="Kim J."/>
        </authorList>
    </citation>
    <scope>NUCLEOTIDE SEQUENCE [LARGE SCALE GENOMIC DNA]</scope>
    <source>
        <strain evidence="1">Teg-2019</strain>
        <tissue evidence="1">Adductor muscle</tissue>
    </source>
</reference>
<evidence type="ECO:0000313" key="1">
    <source>
        <dbReference type="EMBL" id="KAJ8313926.1"/>
    </source>
</evidence>
<comment type="caution">
    <text evidence="1">The sequence shown here is derived from an EMBL/GenBank/DDBJ whole genome shotgun (WGS) entry which is preliminary data.</text>
</comment>
<name>A0ABQ9F9A3_TEGGR</name>
<dbReference type="Proteomes" id="UP001217089">
    <property type="component" value="Unassembled WGS sequence"/>
</dbReference>
<accession>A0ABQ9F9A3</accession>
<gene>
    <name evidence="1" type="ORF">KUTeg_008487</name>
</gene>
<organism evidence="1 2">
    <name type="scientific">Tegillarca granosa</name>
    <name type="common">Malaysian cockle</name>
    <name type="synonym">Anadara granosa</name>
    <dbReference type="NCBI Taxonomy" id="220873"/>
    <lineage>
        <taxon>Eukaryota</taxon>
        <taxon>Metazoa</taxon>
        <taxon>Spiralia</taxon>
        <taxon>Lophotrochozoa</taxon>
        <taxon>Mollusca</taxon>
        <taxon>Bivalvia</taxon>
        <taxon>Autobranchia</taxon>
        <taxon>Pteriomorphia</taxon>
        <taxon>Arcoida</taxon>
        <taxon>Arcoidea</taxon>
        <taxon>Arcidae</taxon>
        <taxon>Tegillarca</taxon>
    </lineage>
</organism>
<proteinExistence type="predicted"/>
<protein>
    <submittedName>
        <fullName evidence="1">Uncharacterized protein</fullName>
    </submittedName>
</protein>
<keyword evidence="2" id="KW-1185">Reference proteome</keyword>
<evidence type="ECO:0000313" key="2">
    <source>
        <dbReference type="Proteomes" id="UP001217089"/>
    </source>
</evidence>
<dbReference type="EMBL" id="JARBDR010000342">
    <property type="protein sequence ID" value="KAJ8313926.1"/>
    <property type="molecule type" value="Genomic_DNA"/>
</dbReference>
<sequence length="229" mass="25462">MIPHYDRHSQGQAILLNSIPHGTATPKFPVPVTRRLLRTSSLTQLLQELANEHPSLDAMHFQRSDNNFNPFQVKRRGHFSLPPRPCKSLDYIPSDRDEYASSNASSACGSPKLKHIYTDPFYSGRIEQYLAGRNALGLESLSISSIASSSEMSKSDPAINIDSGSAAYESEYDNYRPGMTSDEDYFIPDPVSDIDVDAFDDVNIDNVTVSDSFSLDMPLPVRTKKITDV</sequence>